<evidence type="ECO:0000313" key="1">
    <source>
        <dbReference type="EMBL" id="AFO51999.1"/>
    </source>
</evidence>
<reference evidence="1 2" key="1">
    <citation type="journal article" date="2012" name="J. Bacteriol.">
        <title>Genome Sequence of "Candidatus Mycoplasma haemolamae" Strain Purdue, a Red Blood Cell Pathogen of Alpacas (Vicugna pacos) and Llamas (Lama glama).</title>
        <authorList>
            <person name="Guimaraes A.M."/>
            <person name="Toth B."/>
            <person name="Santos A.P."/>
            <person name="do Nascimento N.C."/>
            <person name="Kritchevsky J.E."/>
            <person name="Messick J.B."/>
        </authorList>
    </citation>
    <scope>NUCLEOTIDE SEQUENCE [LARGE SCALE GENOMIC DNA]</scope>
    <source>
        <strain evidence="1 2">Purdue</strain>
    </source>
</reference>
<dbReference type="PATRIC" id="fig|1212765.3.peg.472"/>
<organism evidence="1 2">
    <name type="scientific">Mycoplasma haematolamae (strain Purdue)</name>
    <dbReference type="NCBI Taxonomy" id="1212765"/>
    <lineage>
        <taxon>Bacteria</taxon>
        <taxon>Bacillati</taxon>
        <taxon>Mycoplasmatota</taxon>
        <taxon>Mollicutes</taxon>
        <taxon>Mycoplasmataceae</taxon>
        <taxon>Mycoplasma</taxon>
    </lineage>
</organism>
<dbReference type="AlphaFoldDB" id="I7CJH6"/>
<gene>
    <name evidence="1" type="ordered locus">MHLP_02095</name>
</gene>
<dbReference type="KEGG" id="mhl:MHLP_02095"/>
<sequence>MALPTIKTVALAVSGFGVATGSVGSGYYYLARPALSNRNSVHVRTNDPQSGELLSSQISAKDSSEEGSFESLGPNLEAVSEGMIQEPLEVEPDEEEFDDEDKQQIIGKLLVVKGPESEGLENDYVLQMVLEGSDEEPTSSIEVNFSIKSNKVEVGKFLKRFNDLVVFDSSTFSGFLKGLKDEKTKFTEIFQGDTYSSLETRVEELANKE</sequence>
<reference evidence="2" key="2">
    <citation type="submission" date="2012-07" db="EMBL/GenBank/DDBJ databases">
        <title>Complete genome sequence of 'Candidatus Mycoplasma haemolamae'.</title>
        <authorList>
            <person name="Guimaraes A.M.S."/>
            <person name="Toth B."/>
            <person name="Santos A.P."/>
            <person name="Nascimento N.C."/>
            <person name="Sojka J.E."/>
            <person name="Messick J.B."/>
        </authorList>
    </citation>
    <scope>NUCLEOTIDE SEQUENCE [LARGE SCALE GENOMIC DNA]</scope>
    <source>
        <strain evidence="2">Purdue</strain>
    </source>
</reference>
<dbReference type="EMBL" id="CP003731">
    <property type="protein sequence ID" value="AFO51999.1"/>
    <property type="molecule type" value="Genomic_DNA"/>
</dbReference>
<name>I7CJH6_MYCHA</name>
<dbReference type="Proteomes" id="UP000006502">
    <property type="component" value="Chromosome"/>
</dbReference>
<evidence type="ECO:0000313" key="2">
    <source>
        <dbReference type="Proteomes" id="UP000006502"/>
    </source>
</evidence>
<keyword evidence="2" id="KW-1185">Reference proteome</keyword>
<accession>I7CJH6</accession>
<dbReference type="STRING" id="1212765.MHLP_02095"/>
<proteinExistence type="predicted"/>
<protein>
    <submittedName>
        <fullName evidence="1">Uncharacterized protein</fullName>
    </submittedName>
</protein>
<dbReference type="HOGENOM" id="CLU_107120_0_0_14"/>